<accession>W5MZA8</accession>
<reference evidence="19" key="3">
    <citation type="submission" date="2025-09" db="UniProtKB">
        <authorList>
            <consortium name="Ensembl"/>
        </authorList>
    </citation>
    <scope>IDENTIFICATION</scope>
</reference>
<evidence type="ECO:0000256" key="3">
    <source>
        <dbReference type="ARBA" id="ARBA00016239"/>
    </source>
</evidence>
<dbReference type="InterPro" id="IPR040951">
    <property type="entry name" value="IL2RB_N1"/>
</dbReference>
<keyword evidence="5 17" id="KW-0732">Signal</keyword>
<keyword evidence="20" id="KW-1185">Reference proteome</keyword>
<comment type="subcellular location">
    <subcellularLocation>
        <location evidence="1">Membrane</location>
        <topology evidence="1">Single-pass type I membrane protein</topology>
    </subcellularLocation>
</comment>
<evidence type="ECO:0000256" key="8">
    <source>
        <dbReference type="ARBA" id="ARBA00023157"/>
    </source>
</evidence>
<dbReference type="Proteomes" id="UP000018468">
    <property type="component" value="Linkage group LG12"/>
</dbReference>
<reference evidence="19" key="2">
    <citation type="submission" date="2025-08" db="UniProtKB">
        <authorList>
            <consortium name="Ensembl"/>
        </authorList>
    </citation>
    <scope>IDENTIFICATION</scope>
</reference>
<dbReference type="EMBL" id="AHAT01031323">
    <property type="status" value="NOT_ANNOTATED_CDS"/>
    <property type="molecule type" value="Genomic_DNA"/>
</dbReference>
<feature type="chain" id="PRO_5004866922" description="Interleukin-2 receptor subunit beta" evidence="17">
    <location>
        <begin position="29"/>
        <end position="554"/>
    </location>
</feature>
<dbReference type="Ensembl" id="ENSLOCT00000013746.1">
    <property type="protein sequence ID" value="ENSLOCP00000013717.1"/>
    <property type="gene ID" value="ENSLOCG00000011165.1"/>
</dbReference>
<dbReference type="PANTHER" id="PTHR23037:SF22">
    <property type="entry name" value="CYTOKINE RECEPTOR COMMON SUBUNIT BETA"/>
    <property type="match status" value="1"/>
</dbReference>
<dbReference type="EMBL" id="AHAT01031324">
    <property type="status" value="NOT_ANNOTATED_CDS"/>
    <property type="molecule type" value="Genomic_DNA"/>
</dbReference>
<dbReference type="CDD" id="cd00063">
    <property type="entry name" value="FN3"/>
    <property type="match status" value="1"/>
</dbReference>
<comment type="similarity">
    <text evidence="2">Belongs to the type I cytokine receptor family. Type 4 subfamily.</text>
</comment>
<dbReference type="OrthoDB" id="9419853at2759"/>
<dbReference type="EMBL" id="AHAT01031325">
    <property type="status" value="NOT_ANNOTATED_CDS"/>
    <property type="molecule type" value="Genomic_DNA"/>
</dbReference>
<dbReference type="Pfam" id="PF18707">
    <property type="entry name" value="IL2RB_N1"/>
    <property type="match status" value="1"/>
</dbReference>
<feature type="transmembrane region" description="Helical" evidence="16">
    <location>
        <begin position="261"/>
        <end position="283"/>
    </location>
</feature>
<evidence type="ECO:0000256" key="11">
    <source>
        <dbReference type="ARBA" id="ARBA00026094"/>
    </source>
</evidence>
<name>W5MZA8_LEPOC</name>
<dbReference type="PROSITE" id="PS50853">
    <property type="entry name" value="FN3"/>
    <property type="match status" value="1"/>
</dbReference>
<keyword evidence="10" id="KW-0325">Glycoprotein</keyword>
<dbReference type="InterPro" id="IPR003531">
    <property type="entry name" value="Hempt_rcpt_S_F1_CS"/>
</dbReference>
<evidence type="ECO:0000313" key="20">
    <source>
        <dbReference type="Proteomes" id="UP000018468"/>
    </source>
</evidence>
<evidence type="ECO:0000313" key="19">
    <source>
        <dbReference type="Ensembl" id="ENSLOCP00000013717.1"/>
    </source>
</evidence>
<dbReference type="GO" id="GO:0016064">
    <property type="term" value="P:immunoglobulin mediated immune response"/>
    <property type="evidence" value="ECO:0000318"/>
    <property type="project" value="GO_Central"/>
</dbReference>
<evidence type="ECO:0000256" key="7">
    <source>
        <dbReference type="ARBA" id="ARBA00023136"/>
    </source>
</evidence>
<evidence type="ECO:0000256" key="2">
    <source>
        <dbReference type="ARBA" id="ARBA00008280"/>
    </source>
</evidence>
<evidence type="ECO:0000256" key="10">
    <source>
        <dbReference type="ARBA" id="ARBA00023180"/>
    </source>
</evidence>
<keyword evidence="4 16" id="KW-0812">Transmembrane</keyword>
<dbReference type="GO" id="GO:0004896">
    <property type="term" value="F:cytokine receptor activity"/>
    <property type="evidence" value="ECO:0000318"/>
    <property type="project" value="GO_Central"/>
</dbReference>
<keyword evidence="6 16" id="KW-1133">Transmembrane helix</keyword>
<dbReference type="Bgee" id="ENSLOCG00000011165">
    <property type="expression patterns" value="Expressed in bone element and 10 other cell types or tissues"/>
</dbReference>
<feature type="domain" description="Fibronectin type-III" evidence="18">
    <location>
        <begin position="132"/>
        <end position="238"/>
    </location>
</feature>
<comment type="function">
    <text evidence="14">Receptor for interleukin-2. This beta subunit is involved in receptor mediated endocytosis and transduces the mitogenic signals of IL2. Probably in association with IL15RA, involved in the stimulation of neutrophil phagocytosis by IL15.</text>
</comment>
<evidence type="ECO:0000256" key="6">
    <source>
        <dbReference type="ARBA" id="ARBA00022989"/>
    </source>
</evidence>
<dbReference type="SUPFAM" id="SSF49265">
    <property type="entry name" value="Fibronectin type III"/>
    <property type="match status" value="2"/>
</dbReference>
<dbReference type="InParanoid" id="W5MZA8"/>
<dbReference type="HOGENOM" id="CLU_541781_0_0_1"/>
<proteinExistence type="inferred from homology"/>
<evidence type="ECO:0000256" key="17">
    <source>
        <dbReference type="SAM" id="SignalP"/>
    </source>
</evidence>
<protein>
    <recommendedName>
        <fullName evidence="3">Interleukin-2 receptor subunit beta</fullName>
    </recommendedName>
    <alternativeName>
        <fullName evidence="13">High affinity IL-2 receptor subunit beta</fullName>
    </alternativeName>
    <alternativeName>
        <fullName evidence="12">p70-75</fullName>
    </alternativeName>
</protein>
<evidence type="ECO:0000256" key="15">
    <source>
        <dbReference type="SAM" id="MobiDB-lite"/>
    </source>
</evidence>
<dbReference type="InterPro" id="IPR013783">
    <property type="entry name" value="Ig-like_fold"/>
</dbReference>
<evidence type="ECO:0000256" key="4">
    <source>
        <dbReference type="ARBA" id="ARBA00022692"/>
    </source>
</evidence>
<dbReference type="OMA" id="ANQGYFW"/>
<evidence type="ECO:0000256" key="16">
    <source>
        <dbReference type="SAM" id="Phobius"/>
    </source>
</evidence>
<dbReference type="GeneTree" id="ENSGT00510000049239"/>
<evidence type="ECO:0000256" key="9">
    <source>
        <dbReference type="ARBA" id="ARBA00023170"/>
    </source>
</evidence>
<evidence type="ECO:0000256" key="13">
    <source>
        <dbReference type="ARBA" id="ARBA00032935"/>
    </source>
</evidence>
<dbReference type="Gene3D" id="2.60.40.10">
    <property type="entry name" value="Immunoglobulins"/>
    <property type="match status" value="2"/>
</dbReference>
<dbReference type="EMBL" id="AHAT01031321">
    <property type="status" value="NOT_ANNOTATED_CDS"/>
    <property type="molecule type" value="Genomic_DNA"/>
</dbReference>
<dbReference type="PROSITE" id="PS01355">
    <property type="entry name" value="HEMATOPO_REC_S_F1"/>
    <property type="match status" value="1"/>
</dbReference>
<dbReference type="EMBL" id="AHAT01031322">
    <property type="status" value="NOT_ANNOTATED_CDS"/>
    <property type="molecule type" value="Genomic_DNA"/>
</dbReference>
<dbReference type="PANTHER" id="PTHR23037">
    <property type="entry name" value="CYTOKINE RECEPTOR"/>
    <property type="match status" value="1"/>
</dbReference>
<dbReference type="GO" id="GO:0019221">
    <property type="term" value="P:cytokine-mediated signaling pathway"/>
    <property type="evidence" value="ECO:0000318"/>
    <property type="project" value="GO_Central"/>
</dbReference>
<keyword evidence="8" id="KW-1015">Disulfide bond</keyword>
<evidence type="ECO:0000256" key="5">
    <source>
        <dbReference type="ARBA" id="ARBA00022729"/>
    </source>
</evidence>
<dbReference type="InterPro" id="IPR003961">
    <property type="entry name" value="FN3_dom"/>
</dbReference>
<feature type="compositionally biased region" description="Basic and acidic residues" evidence="15">
    <location>
        <begin position="420"/>
        <end position="458"/>
    </location>
</feature>
<feature type="signal peptide" evidence="17">
    <location>
        <begin position="1"/>
        <end position="28"/>
    </location>
</feature>
<dbReference type="AlphaFoldDB" id="W5MZA8"/>
<reference evidence="20" key="1">
    <citation type="submission" date="2011-12" db="EMBL/GenBank/DDBJ databases">
        <title>The Draft Genome of Lepisosteus oculatus.</title>
        <authorList>
            <consortium name="The Broad Institute Genome Assembly &amp; Analysis Group"/>
            <consortium name="Computational R&amp;D Group"/>
            <consortium name="and Sequencing Platform"/>
            <person name="Di Palma F."/>
            <person name="Alfoldi J."/>
            <person name="Johnson J."/>
            <person name="Berlin A."/>
            <person name="Gnerre S."/>
            <person name="Jaffe D."/>
            <person name="MacCallum I."/>
            <person name="Young S."/>
            <person name="Walker B.J."/>
            <person name="Lander E.S."/>
            <person name="Lindblad-Toh K."/>
        </authorList>
    </citation>
    <scope>NUCLEOTIDE SEQUENCE [LARGE SCALE GENOMIC DNA]</scope>
</reference>
<dbReference type="eggNOG" id="ENOG502S0MR">
    <property type="taxonomic scope" value="Eukaryota"/>
</dbReference>
<keyword evidence="9" id="KW-0675">Receptor</keyword>
<dbReference type="InterPro" id="IPR036116">
    <property type="entry name" value="FN3_sf"/>
</dbReference>
<evidence type="ECO:0000256" key="14">
    <source>
        <dbReference type="ARBA" id="ARBA00045664"/>
    </source>
</evidence>
<dbReference type="KEGG" id="loc:102688112"/>
<comment type="subunit">
    <text evidence="11">Non-covalent dimer of an alpha and a beta subunit. IL2R exists in 3 different forms: a high affinity dimer, an intermediate affinity monomer (beta subunit), and a low affinity monomer (alpha subunit). The high and intermediate affinity forms also associate with a gamma subunit. Interacts with SHB upon interleukin stimulation.</text>
</comment>
<feature type="region of interest" description="Disordered" evidence="15">
    <location>
        <begin position="398"/>
        <end position="477"/>
    </location>
</feature>
<evidence type="ECO:0000259" key="18">
    <source>
        <dbReference type="PROSITE" id="PS50853"/>
    </source>
</evidence>
<sequence length="554" mass="61079">MAMNRNERVVLGMMALRLLPLLVVLAAAEVSSHVSPAVPSLTCTNDYINNISCEWRSSEAYSNTSCRVHLVRRRKQFQCDLIASDEPTVCSCSIQVTKNANTQSFTSVDECDIEVRCGDSKEPAAKIKDFKPSENVRMRPPDAPIIVNSTVSWGAGERVSRLIYEYEFQIKYKRADQTWEEAESRVVVNKENSTQLNENMLEKGALYQVKVRVRPAAKGPLKGVWSHWSPVSEWTSTVGIVKPAVKRAYNPGSNDKEIMDITLAVAIPAVIAVFLTICICGIWSPKWSYKCLHVPDPSKYFDPLNSVHGGNFQKWLSPTFSPESFDTLNSEPVSPVEVFEAKDTTSLFKKAYPSLQEHWDSSGQSSCFSNMGYFYSKHPSSYEIESCSVYFSYQPAEFDSEEGGSGDGGDTPIQTSSSYERLDPSSREQSDPEHPDSGCGMERGEEGDQETEDGREGGEEANPSLLGPGCPPPPFNPAFLPAFPPPFRLPGSHPQLLAHPPFPFPLPGFDFRAFGSGQALDSALSKASSALIQPSGGGYLSVKDVQNRYCNKSI</sequence>
<dbReference type="GO" id="GO:0009897">
    <property type="term" value="C:external side of plasma membrane"/>
    <property type="evidence" value="ECO:0000318"/>
    <property type="project" value="GO_Central"/>
</dbReference>
<organism evidence="19 20">
    <name type="scientific">Lepisosteus oculatus</name>
    <name type="common">Spotted gar</name>
    <dbReference type="NCBI Taxonomy" id="7918"/>
    <lineage>
        <taxon>Eukaryota</taxon>
        <taxon>Metazoa</taxon>
        <taxon>Chordata</taxon>
        <taxon>Craniata</taxon>
        <taxon>Vertebrata</taxon>
        <taxon>Euteleostomi</taxon>
        <taxon>Actinopterygii</taxon>
        <taxon>Neopterygii</taxon>
        <taxon>Holostei</taxon>
        <taxon>Semionotiformes</taxon>
        <taxon>Lepisosteidae</taxon>
        <taxon>Lepisosteus</taxon>
    </lineage>
</organism>
<evidence type="ECO:0000256" key="12">
    <source>
        <dbReference type="ARBA" id="ARBA00031280"/>
    </source>
</evidence>
<keyword evidence="7 16" id="KW-0472">Membrane</keyword>
<evidence type="ECO:0000256" key="1">
    <source>
        <dbReference type="ARBA" id="ARBA00004479"/>
    </source>
</evidence>